<accession>A0ACA9SPM0</accession>
<dbReference type="EMBL" id="CAJVQC010142545">
    <property type="protein sequence ID" value="CAG8844411.1"/>
    <property type="molecule type" value="Genomic_DNA"/>
</dbReference>
<evidence type="ECO:0000313" key="1">
    <source>
        <dbReference type="EMBL" id="CAG8844411.1"/>
    </source>
</evidence>
<name>A0ACA9SPM0_9GLOM</name>
<dbReference type="Proteomes" id="UP000789920">
    <property type="component" value="Unassembled WGS sequence"/>
</dbReference>
<feature type="non-terminal residue" evidence="1">
    <location>
        <position position="1"/>
    </location>
</feature>
<keyword evidence="2" id="KW-1185">Reference proteome</keyword>
<reference evidence="1" key="1">
    <citation type="submission" date="2021-06" db="EMBL/GenBank/DDBJ databases">
        <authorList>
            <person name="Kallberg Y."/>
            <person name="Tangrot J."/>
            <person name="Rosling A."/>
        </authorList>
    </citation>
    <scope>NUCLEOTIDE SEQUENCE</scope>
    <source>
        <strain evidence="1">MA461A</strain>
    </source>
</reference>
<evidence type="ECO:0000313" key="2">
    <source>
        <dbReference type="Proteomes" id="UP000789920"/>
    </source>
</evidence>
<proteinExistence type="predicted"/>
<protein>
    <submittedName>
        <fullName evidence="1">2431_t:CDS:1</fullName>
    </submittedName>
</protein>
<comment type="caution">
    <text evidence="1">The sequence shown here is derived from an EMBL/GenBank/DDBJ whole genome shotgun (WGS) entry which is preliminary data.</text>
</comment>
<gene>
    <name evidence="1" type="ORF">RPERSI_LOCUS33190</name>
</gene>
<sequence>PPKNFTSKYNIVMDVDDQKSYLQHYNCDHKIEITSTLLDAMMKSYKTVNPTYQAVTFSTSDSHEHSNIYDQGHNQFPSLFPYMNYDVGASW</sequence>
<feature type="non-terminal residue" evidence="1">
    <location>
        <position position="91"/>
    </location>
</feature>
<organism evidence="1 2">
    <name type="scientific">Racocetra persica</name>
    <dbReference type="NCBI Taxonomy" id="160502"/>
    <lineage>
        <taxon>Eukaryota</taxon>
        <taxon>Fungi</taxon>
        <taxon>Fungi incertae sedis</taxon>
        <taxon>Mucoromycota</taxon>
        <taxon>Glomeromycotina</taxon>
        <taxon>Glomeromycetes</taxon>
        <taxon>Diversisporales</taxon>
        <taxon>Gigasporaceae</taxon>
        <taxon>Racocetra</taxon>
    </lineage>
</organism>